<evidence type="ECO:0000256" key="1">
    <source>
        <dbReference type="ARBA" id="ARBA00022741"/>
    </source>
</evidence>
<dbReference type="GO" id="GO:0005524">
    <property type="term" value="F:ATP binding"/>
    <property type="evidence" value="ECO:0007669"/>
    <property type="project" value="UniProtKB-KW"/>
</dbReference>
<dbReference type="AlphaFoldDB" id="A0A9N8VR73"/>
<name>A0A9N8VR73_9GLOM</name>
<comment type="caution">
    <text evidence="4">The sequence shown here is derived from an EMBL/GenBank/DDBJ whole genome shotgun (WGS) entry which is preliminary data.</text>
</comment>
<dbReference type="InterPro" id="IPR001245">
    <property type="entry name" value="Ser-Thr/Tyr_kinase_cat_dom"/>
</dbReference>
<protein>
    <submittedName>
        <fullName evidence="4">3775_t:CDS:1</fullName>
    </submittedName>
</protein>
<dbReference type="PRINTS" id="PR00109">
    <property type="entry name" value="TYRKINASE"/>
</dbReference>
<reference evidence="4" key="1">
    <citation type="submission" date="2021-06" db="EMBL/GenBank/DDBJ databases">
        <authorList>
            <person name="Kallberg Y."/>
            <person name="Tangrot J."/>
            <person name="Rosling A."/>
        </authorList>
    </citation>
    <scope>NUCLEOTIDE SEQUENCE</scope>
    <source>
        <strain evidence="4">CL551</strain>
    </source>
</reference>
<dbReference type="PROSITE" id="PS50011">
    <property type="entry name" value="PROTEIN_KINASE_DOM"/>
    <property type="match status" value="1"/>
</dbReference>
<dbReference type="EMBL" id="CAJVPV010000571">
    <property type="protein sequence ID" value="CAG8463497.1"/>
    <property type="molecule type" value="Genomic_DNA"/>
</dbReference>
<sequence>ILIGAMYVRIIQRVFRPNDVGTMELQDDSHETSEPQLTKEKLDELDLHFAGYGECEHCGEYKTDIRWCTTCNAEHFSKLQWESGNNIIDNFIRSIQSRATNHHKILEWVSFKNFENVKYIAEGGYGIVYKAKWKGGRILYFDSETQDWKRSGDMDVVLKSLHDSKDITKEFFNEIDGQMKSHYELGNTIECFGITKDPNTENFMMIMKFMKDGSLRDYIRNKFSTLTWIQKLEILYTAAKGLCNIHEVNLIHKDLHTGNIVLYDQVSYITDFGFCKPANYEMPEGAKNGEIFGVLPYIAPENLCGEKHSMATDIYAFGIIMNEVASGCPPFYDKKHDSGLALEINDGSRPVSCENITPPLIIDLIKRCWNKNPEERPQAKELQKCLGDWYFQSKSESFHEIKDQIEKIEKSQNFEKYLSSIPCKSTSSEFHNSYTSSKVSIVKSVRVPHIESASDSGVYNLTIPDENDEVNNN</sequence>
<feature type="non-terminal residue" evidence="4">
    <location>
        <position position="473"/>
    </location>
</feature>
<dbReference type="InterPro" id="IPR000719">
    <property type="entry name" value="Prot_kinase_dom"/>
</dbReference>
<feature type="domain" description="Protein kinase" evidence="3">
    <location>
        <begin position="114"/>
        <end position="391"/>
    </location>
</feature>
<keyword evidence="2" id="KW-0067">ATP-binding</keyword>
<dbReference type="InterPro" id="IPR011009">
    <property type="entry name" value="Kinase-like_dom_sf"/>
</dbReference>
<keyword evidence="1" id="KW-0547">Nucleotide-binding</keyword>
<evidence type="ECO:0000313" key="5">
    <source>
        <dbReference type="Proteomes" id="UP000789342"/>
    </source>
</evidence>
<dbReference type="GO" id="GO:0004674">
    <property type="term" value="F:protein serine/threonine kinase activity"/>
    <property type="evidence" value="ECO:0007669"/>
    <property type="project" value="TreeGrafter"/>
</dbReference>
<proteinExistence type="predicted"/>
<dbReference type="InterPro" id="IPR051681">
    <property type="entry name" value="Ser/Thr_Kinases-Pseudokinases"/>
</dbReference>
<organism evidence="4 5">
    <name type="scientific">Acaulospora morrowiae</name>
    <dbReference type="NCBI Taxonomy" id="94023"/>
    <lineage>
        <taxon>Eukaryota</taxon>
        <taxon>Fungi</taxon>
        <taxon>Fungi incertae sedis</taxon>
        <taxon>Mucoromycota</taxon>
        <taxon>Glomeromycotina</taxon>
        <taxon>Glomeromycetes</taxon>
        <taxon>Diversisporales</taxon>
        <taxon>Acaulosporaceae</taxon>
        <taxon>Acaulospora</taxon>
    </lineage>
</organism>
<dbReference type="Proteomes" id="UP000789342">
    <property type="component" value="Unassembled WGS sequence"/>
</dbReference>
<dbReference type="SUPFAM" id="SSF56112">
    <property type="entry name" value="Protein kinase-like (PK-like)"/>
    <property type="match status" value="1"/>
</dbReference>
<evidence type="ECO:0000256" key="2">
    <source>
        <dbReference type="ARBA" id="ARBA00022840"/>
    </source>
</evidence>
<accession>A0A9N8VR73</accession>
<evidence type="ECO:0000259" key="3">
    <source>
        <dbReference type="PROSITE" id="PS50011"/>
    </source>
</evidence>
<evidence type="ECO:0000313" key="4">
    <source>
        <dbReference type="EMBL" id="CAG8463497.1"/>
    </source>
</evidence>
<dbReference type="PANTHER" id="PTHR44329">
    <property type="entry name" value="SERINE/THREONINE-PROTEIN KINASE TNNI3K-RELATED"/>
    <property type="match status" value="1"/>
</dbReference>
<dbReference type="PANTHER" id="PTHR44329:SF298">
    <property type="entry name" value="MIXED LINEAGE KINASE DOMAIN-LIKE PROTEIN"/>
    <property type="match status" value="1"/>
</dbReference>
<keyword evidence="5" id="KW-1185">Reference proteome</keyword>
<dbReference type="Gene3D" id="1.10.510.10">
    <property type="entry name" value="Transferase(Phosphotransferase) domain 1"/>
    <property type="match status" value="1"/>
</dbReference>
<gene>
    <name evidence="4" type="ORF">AMORRO_LOCUS1515</name>
</gene>
<dbReference type="OrthoDB" id="2414060at2759"/>
<dbReference type="Pfam" id="PF07714">
    <property type="entry name" value="PK_Tyr_Ser-Thr"/>
    <property type="match status" value="1"/>
</dbReference>